<protein>
    <recommendedName>
        <fullName evidence="2">Resolvase HTH domain-containing protein</fullName>
    </recommendedName>
</protein>
<comment type="caution">
    <text evidence="1">The sequence shown here is derived from an EMBL/GenBank/DDBJ whole genome shotgun (WGS) entry which is preliminary data.</text>
</comment>
<organism evidence="1">
    <name type="scientific">marine sediment metagenome</name>
    <dbReference type="NCBI Taxonomy" id="412755"/>
    <lineage>
        <taxon>unclassified sequences</taxon>
        <taxon>metagenomes</taxon>
        <taxon>ecological metagenomes</taxon>
    </lineage>
</organism>
<reference evidence="1" key="1">
    <citation type="journal article" date="2015" name="Nature">
        <title>Complex archaea that bridge the gap between prokaryotes and eukaryotes.</title>
        <authorList>
            <person name="Spang A."/>
            <person name="Saw J.H."/>
            <person name="Jorgensen S.L."/>
            <person name="Zaremba-Niedzwiedzka K."/>
            <person name="Martijn J."/>
            <person name="Lind A.E."/>
            <person name="van Eijk R."/>
            <person name="Schleper C."/>
            <person name="Guy L."/>
            <person name="Ettema T.J."/>
        </authorList>
    </citation>
    <scope>NUCLEOTIDE SEQUENCE</scope>
</reference>
<feature type="non-terminal residue" evidence="1">
    <location>
        <position position="1"/>
    </location>
</feature>
<sequence>YTLWRLPLEMRRVNSAIASHSRGAAVDIKELRKKGAKLRASEKLPDNVVALVPRSSTPSKKGVYPHKNSKFTPEVTEFIIGAVRAGNYFTTAAALAGIHINTLYRWLGEGEDDEDSKYRQFYLDMQMAEAEAEVSIVLVVREAANIDYRAGLELLSRRFPDRWSSRNRTELTGQHGAPIELVVSYEDEADSGG</sequence>
<evidence type="ECO:0008006" key="2">
    <source>
        <dbReference type="Google" id="ProtNLM"/>
    </source>
</evidence>
<gene>
    <name evidence="1" type="ORF">LCGC14_2348690</name>
</gene>
<accession>A0A0F9CX94</accession>
<dbReference type="AlphaFoldDB" id="A0A0F9CX94"/>
<proteinExistence type="predicted"/>
<name>A0A0F9CX94_9ZZZZ</name>
<evidence type="ECO:0000313" key="1">
    <source>
        <dbReference type="EMBL" id="KKL46126.1"/>
    </source>
</evidence>
<dbReference type="EMBL" id="LAZR01034148">
    <property type="protein sequence ID" value="KKL46126.1"/>
    <property type="molecule type" value="Genomic_DNA"/>
</dbReference>